<evidence type="ECO:0000259" key="1">
    <source>
        <dbReference type="Pfam" id="PF05685"/>
    </source>
</evidence>
<feature type="domain" description="Putative restriction endonuclease" evidence="1">
    <location>
        <begin position="12"/>
        <end position="123"/>
    </location>
</feature>
<dbReference type="InterPro" id="IPR008538">
    <property type="entry name" value="Uma2"/>
</dbReference>
<evidence type="ECO:0000313" key="3">
    <source>
        <dbReference type="Proteomes" id="UP001205311"/>
    </source>
</evidence>
<keyword evidence="2" id="KW-0255">Endonuclease</keyword>
<sequence length="139" mass="15195">MELTVAIREAGRSDLFAVTAIGVEISAERRNAFIPDVAVIDTKPIGGVLKPENLLLAVEIWSPGDSRREREDKRTGYAEAGIPFFWTVHQERFPSAPTVVAHRLDGERYVEDVTAVPGTSVTITAAPVPVTFDPANLWP</sequence>
<name>A0ABT1I0A3_STRSD</name>
<dbReference type="RefSeq" id="WP_253671935.1">
    <property type="nucleotide sequence ID" value="NZ_JAMTCP010000035.1"/>
</dbReference>
<proteinExistence type="predicted"/>
<dbReference type="SUPFAM" id="SSF52980">
    <property type="entry name" value="Restriction endonuclease-like"/>
    <property type="match status" value="1"/>
</dbReference>
<dbReference type="InterPro" id="IPR011335">
    <property type="entry name" value="Restrct_endonuc-II-like"/>
</dbReference>
<keyword evidence="2" id="KW-0378">Hydrolase</keyword>
<gene>
    <name evidence="2" type="ORF">LX15_004755</name>
</gene>
<dbReference type="GO" id="GO:0004519">
    <property type="term" value="F:endonuclease activity"/>
    <property type="evidence" value="ECO:0007669"/>
    <property type="project" value="UniProtKB-KW"/>
</dbReference>
<dbReference type="Pfam" id="PF05685">
    <property type="entry name" value="Uma2"/>
    <property type="match status" value="1"/>
</dbReference>
<dbReference type="InterPro" id="IPR012296">
    <property type="entry name" value="Nuclease_put_TT1808"/>
</dbReference>
<dbReference type="EMBL" id="JAMTCP010000035">
    <property type="protein sequence ID" value="MCP2261035.1"/>
    <property type="molecule type" value="Genomic_DNA"/>
</dbReference>
<reference evidence="2 3" key="1">
    <citation type="submission" date="2022-06" db="EMBL/GenBank/DDBJ databases">
        <title>Genomic Encyclopedia of Archaeal and Bacterial Type Strains, Phase II (KMG-II): from individual species to whole genera.</title>
        <authorList>
            <person name="Goeker M."/>
        </authorList>
    </citation>
    <scope>NUCLEOTIDE SEQUENCE [LARGE SCALE GENOMIC DNA]</scope>
    <source>
        <strain evidence="2 3">DSM 40477</strain>
    </source>
</reference>
<evidence type="ECO:0000313" key="2">
    <source>
        <dbReference type="EMBL" id="MCP2261035.1"/>
    </source>
</evidence>
<protein>
    <submittedName>
        <fullName evidence="2">Restriction endonuclease</fullName>
    </submittedName>
</protein>
<keyword evidence="2" id="KW-0540">Nuclease</keyword>
<keyword evidence="3" id="KW-1185">Reference proteome</keyword>
<comment type="caution">
    <text evidence="2">The sequence shown here is derived from an EMBL/GenBank/DDBJ whole genome shotgun (WGS) entry which is preliminary data.</text>
</comment>
<dbReference type="Proteomes" id="UP001205311">
    <property type="component" value="Unassembled WGS sequence"/>
</dbReference>
<dbReference type="CDD" id="cd06260">
    <property type="entry name" value="DUF820-like"/>
    <property type="match status" value="1"/>
</dbReference>
<dbReference type="Gene3D" id="3.90.1570.10">
    <property type="entry name" value="tt1808, chain A"/>
    <property type="match status" value="1"/>
</dbReference>
<organism evidence="2 3">
    <name type="scientific">Streptoalloteichus tenebrarius (strain ATCC 17920 / DSM 40477 / JCM 4838 / CBS 697.72 / NBRC 16177 / NCIMB 11028 / NRRL B-12390 / A12253. 1 / ISP 5477)</name>
    <name type="common">Streptomyces tenebrarius</name>
    <dbReference type="NCBI Taxonomy" id="1933"/>
    <lineage>
        <taxon>Bacteria</taxon>
        <taxon>Bacillati</taxon>
        <taxon>Actinomycetota</taxon>
        <taxon>Actinomycetes</taxon>
        <taxon>Pseudonocardiales</taxon>
        <taxon>Pseudonocardiaceae</taxon>
        <taxon>Streptoalloteichus</taxon>
    </lineage>
</organism>
<accession>A0ABT1I0A3</accession>